<gene>
    <name evidence="1" type="ORF">MM415B05176_0005</name>
</gene>
<evidence type="ECO:0000313" key="1">
    <source>
        <dbReference type="EMBL" id="QJA95791.1"/>
    </source>
</evidence>
<dbReference type="AlphaFoldDB" id="A0A6M3LS54"/>
<proteinExistence type="predicted"/>
<reference evidence="1" key="1">
    <citation type="submission" date="2020-03" db="EMBL/GenBank/DDBJ databases">
        <title>The deep terrestrial virosphere.</title>
        <authorList>
            <person name="Holmfeldt K."/>
            <person name="Nilsson E."/>
            <person name="Simone D."/>
            <person name="Lopez-Fernandez M."/>
            <person name="Wu X."/>
            <person name="de Brujin I."/>
            <person name="Lundin D."/>
            <person name="Andersson A."/>
            <person name="Bertilsson S."/>
            <person name="Dopson M."/>
        </authorList>
    </citation>
    <scope>NUCLEOTIDE SEQUENCE</scope>
    <source>
        <strain evidence="1">MM415B05176</strain>
    </source>
</reference>
<organism evidence="1">
    <name type="scientific">viral metagenome</name>
    <dbReference type="NCBI Taxonomy" id="1070528"/>
    <lineage>
        <taxon>unclassified sequences</taxon>
        <taxon>metagenomes</taxon>
        <taxon>organismal metagenomes</taxon>
    </lineage>
</organism>
<name>A0A6M3LS54_9ZZZZ</name>
<dbReference type="EMBL" id="MT143344">
    <property type="protein sequence ID" value="QJA95791.1"/>
    <property type="molecule type" value="Genomic_DNA"/>
</dbReference>
<protein>
    <submittedName>
        <fullName evidence="1">Uncharacterized protein</fullName>
    </submittedName>
</protein>
<accession>A0A6M3LS54</accession>
<sequence>MNQKQVKSLDQGLYRVFWKDGGSSLSAIGICLYKLDKVY</sequence>